<sequence length="282" mass="30927">MATEPRSDTFDIGGEVTVHRLGFGAMRLTGENIIGRPDDPDAATDVLSRAVDLGINFFDTADSYGPGVSERLLRESLHPYPDELVIATKGGLLRNRSGDWIPRGDPDYLRNALLCSLDRLGVDKIDLYQYHRPDPDVPFADSITALAELKDDGVINHIGLSNVDVTQLDQAREIVEIATVQNEYNVAVRDSESVLEACENANIGFMPWSPIGAGSIEKRVPALESVAEAHEATHHQIALAWLLQHSPVMLPIPGTSSIEHLEENAAAADIELSEDEYRQLRD</sequence>
<accession>A0ABD5YQ72</accession>
<dbReference type="CDD" id="cd19088">
    <property type="entry name" value="AKR_AKR13B1"/>
    <property type="match status" value="1"/>
</dbReference>
<dbReference type="InterPro" id="IPR023210">
    <property type="entry name" value="NADP_OxRdtase_dom"/>
</dbReference>
<dbReference type="GeneID" id="76201047"/>
<reference evidence="3 4" key="1">
    <citation type="journal article" date="2019" name="Int. J. Syst. Evol. Microbiol.">
        <title>The Global Catalogue of Microorganisms (GCM) 10K type strain sequencing project: providing services to taxonomists for standard genome sequencing and annotation.</title>
        <authorList>
            <consortium name="The Broad Institute Genomics Platform"/>
            <consortium name="The Broad Institute Genome Sequencing Center for Infectious Disease"/>
            <person name="Wu L."/>
            <person name="Ma J."/>
        </authorList>
    </citation>
    <scope>NUCLEOTIDE SEQUENCE [LARGE SCALE GENOMIC DNA]</scope>
    <source>
        <strain evidence="3 4">RDMS1</strain>
    </source>
</reference>
<dbReference type="SUPFAM" id="SSF51430">
    <property type="entry name" value="NAD(P)-linked oxidoreductase"/>
    <property type="match status" value="1"/>
</dbReference>
<protein>
    <submittedName>
        <fullName evidence="3">Aldo/keto reductase</fullName>
    </submittedName>
</protein>
<name>A0ABD5YQ72_9EURY</name>
<evidence type="ECO:0000256" key="1">
    <source>
        <dbReference type="ARBA" id="ARBA00023002"/>
    </source>
</evidence>
<evidence type="ECO:0000259" key="2">
    <source>
        <dbReference type="Pfam" id="PF00248"/>
    </source>
</evidence>
<dbReference type="GO" id="GO:0016491">
    <property type="term" value="F:oxidoreductase activity"/>
    <property type="evidence" value="ECO:0007669"/>
    <property type="project" value="UniProtKB-KW"/>
</dbReference>
<dbReference type="AlphaFoldDB" id="A0ABD5YQ72"/>
<dbReference type="Pfam" id="PF00248">
    <property type="entry name" value="Aldo_ket_red"/>
    <property type="match status" value="1"/>
</dbReference>
<organism evidence="3 4">
    <name type="scientific">Halocatena marina</name>
    <dbReference type="NCBI Taxonomy" id="2934937"/>
    <lineage>
        <taxon>Archaea</taxon>
        <taxon>Methanobacteriati</taxon>
        <taxon>Methanobacteriota</taxon>
        <taxon>Stenosarchaea group</taxon>
        <taxon>Halobacteria</taxon>
        <taxon>Halobacteriales</taxon>
        <taxon>Natronomonadaceae</taxon>
        <taxon>Halocatena</taxon>
    </lineage>
</organism>
<feature type="domain" description="NADP-dependent oxidoreductase" evidence="2">
    <location>
        <begin position="20"/>
        <end position="281"/>
    </location>
</feature>
<gene>
    <name evidence="3" type="ORF">ACFQL7_16965</name>
</gene>
<dbReference type="EMBL" id="JBHTAX010000001">
    <property type="protein sequence ID" value="MFC7191323.1"/>
    <property type="molecule type" value="Genomic_DNA"/>
</dbReference>
<dbReference type="Proteomes" id="UP001596417">
    <property type="component" value="Unassembled WGS sequence"/>
</dbReference>
<evidence type="ECO:0000313" key="3">
    <source>
        <dbReference type="EMBL" id="MFC7191323.1"/>
    </source>
</evidence>
<dbReference type="PRINTS" id="PR00069">
    <property type="entry name" value="ALDKETRDTASE"/>
</dbReference>
<keyword evidence="1" id="KW-0560">Oxidoreductase</keyword>
<dbReference type="Gene3D" id="3.20.20.100">
    <property type="entry name" value="NADP-dependent oxidoreductase domain"/>
    <property type="match status" value="1"/>
</dbReference>
<dbReference type="RefSeq" id="WP_248908903.1">
    <property type="nucleotide sequence ID" value="NZ_CP109979.1"/>
</dbReference>
<dbReference type="InterPro" id="IPR036812">
    <property type="entry name" value="NAD(P)_OxRdtase_dom_sf"/>
</dbReference>
<evidence type="ECO:0000313" key="4">
    <source>
        <dbReference type="Proteomes" id="UP001596417"/>
    </source>
</evidence>
<comment type="caution">
    <text evidence="3">The sequence shown here is derived from an EMBL/GenBank/DDBJ whole genome shotgun (WGS) entry which is preliminary data.</text>
</comment>
<proteinExistence type="predicted"/>
<dbReference type="InterPro" id="IPR020471">
    <property type="entry name" value="AKR"/>
</dbReference>
<dbReference type="InterPro" id="IPR050791">
    <property type="entry name" value="Aldo-Keto_reductase"/>
</dbReference>
<keyword evidence="4" id="KW-1185">Reference proteome</keyword>
<dbReference type="PANTHER" id="PTHR43625">
    <property type="entry name" value="AFLATOXIN B1 ALDEHYDE REDUCTASE"/>
    <property type="match status" value="1"/>
</dbReference>
<dbReference type="PANTHER" id="PTHR43625:SF40">
    <property type="entry name" value="ALDO-KETO REDUCTASE YAKC [NADP(+)]"/>
    <property type="match status" value="1"/>
</dbReference>